<dbReference type="GO" id="GO:0003700">
    <property type="term" value="F:DNA-binding transcription factor activity"/>
    <property type="evidence" value="ECO:0007669"/>
    <property type="project" value="TreeGrafter"/>
</dbReference>
<dbReference type="GO" id="GO:0000976">
    <property type="term" value="F:transcription cis-regulatory region binding"/>
    <property type="evidence" value="ECO:0007669"/>
    <property type="project" value="TreeGrafter"/>
</dbReference>
<keyword evidence="1" id="KW-0805">Transcription regulation</keyword>
<dbReference type="SUPFAM" id="SSF46689">
    <property type="entry name" value="Homeodomain-like"/>
    <property type="match status" value="1"/>
</dbReference>
<accession>A0A9W6KJ17</accession>
<reference evidence="6" key="2">
    <citation type="submission" date="2023-01" db="EMBL/GenBank/DDBJ databases">
        <authorList>
            <person name="Sun Q."/>
            <person name="Evtushenko L."/>
        </authorList>
    </citation>
    <scope>NUCLEOTIDE SEQUENCE</scope>
    <source>
        <strain evidence="6">VKM Ac-1321</strain>
    </source>
</reference>
<evidence type="ECO:0000313" key="7">
    <source>
        <dbReference type="Proteomes" id="UP001143480"/>
    </source>
</evidence>
<evidence type="ECO:0000256" key="2">
    <source>
        <dbReference type="ARBA" id="ARBA00023125"/>
    </source>
</evidence>
<feature type="DNA-binding region" description="H-T-H motif" evidence="4">
    <location>
        <begin position="35"/>
        <end position="54"/>
    </location>
</feature>
<name>A0A9W6KJ17_9ACTN</name>
<dbReference type="PANTHER" id="PTHR30055">
    <property type="entry name" value="HTH-TYPE TRANSCRIPTIONAL REGULATOR RUTR"/>
    <property type="match status" value="1"/>
</dbReference>
<keyword evidence="2 4" id="KW-0238">DNA-binding</keyword>
<dbReference type="Pfam" id="PF17754">
    <property type="entry name" value="TetR_C_14"/>
    <property type="match status" value="1"/>
</dbReference>
<dbReference type="PROSITE" id="PS50977">
    <property type="entry name" value="HTH_TETR_2"/>
    <property type="match status" value="1"/>
</dbReference>
<reference evidence="6" key="1">
    <citation type="journal article" date="2014" name="Int. J. Syst. Evol. Microbiol.">
        <title>Complete genome sequence of Corynebacterium casei LMG S-19264T (=DSM 44701T), isolated from a smear-ripened cheese.</title>
        <authorList>
            <consortium name="US DOE Joint Genome Institute (JGI-PGF)"/>
            <person name="Walter F."/>
            <person name="Albersmeier A."/>
            <person name="Kalinowski J."/>
            <person name="Ruckert C."/>
        </authorList>
    </citation>
    <scope>NUCLEOTIDE SEQUENCE</scope>
    <source>
        <strain evidence="6">VKM Ac-1321</strain>
    </source>
</reference>
<feature type="domain" description="HTH tetR-type" evidence="5">
    <location>
        <begin position="12"/>
        <end position="72"/>
    </location>
</feature>
<dbReference type="InterPro" id="IPR009057">
    <property type="entry name" value="Homeodomain-like_sf"/>
</dbReference>
<dbReference type="EMBL" id="BSFP01000019">
    <property type="protein sequence ID" value="GLL01882.1"/>
    <property type="molecule type" value="Genomic_DNA"/>
</dbReference>
<evidence type="ECO:0000256" key="4">
    <source>
        <dbReference type="PROSITE-ProRule" id="PRU00335"/>
    </source>
</evidence>
<evidence type="ECO:0000313" key="6">
    <source>
        <dbReference type="EMBL" id="GLL01882.1"/>
    </source>
</evidence>
<dbReference type="PRINTS" id="PR00455">
    <property type="entry name" value="HTHTETR"/>
</dbReference>
<dbReference type="Pfam" id="PF00440">
    <property type="entry name" value="TetR_N"/>
    <property type="match status" value="1"/>
</dbReference>
<dbReference type="InterPro" id="IPR050109">
    <property type="entry name" value="HTH-type_TetR-like_transc_reg"/>
</dbReference>
<evidence type="ECO:0000256" key="3">
    <source>
        <dbReference type="ARBA" id="ARBA00023163"/>
    </source>
</evidence>
<dbReference type="Gene3D" id="1.10.10.60">
    <property type="entry name" value="Homeodomain-like"/>
    <property type="match status" value="1"/>
</dbReference>
<dbReference type="InterPro" id="IPR001647">
    <property type="entry name" value="HTH_TetR"/>
</dbReference>
<organism evidence="6 7">
    <name type="scientific">Dactylosporangium matsuzakiense</name>
    <dbReference type="NCBI Taxonomy" id="53360"/>
    <lineage>
        <taxon>Bacteria</taxon>
        <taxon>Bacillati</taxon>
        <taxon>Actinomycetota</taxon>
        <taxon>Actinomycetes</taxon>
        <taxon>Micromonosporales</taxon>
        <taxon>Micromonosporaceae</taxon>
        <taxon>Dactylosporangium</taxon>
    </lineage>
</organism>
<dbReference type="AlphaFoldDB" id="A0A9W6KJ17"/>
<proteinExistence type="predicted"/>
<comment type="caution">
    <text evidence="6">The sequence shown here is derived from an EMBL/GenBank/DDBJ whole genome shotgun (WGS) entry which is preliminary data.</text>
</comment>
<evidence type="ECO:0000256" key="1">
    <source>
        <dbReference type="ARBA" id="ARBA00023015"/>
    </source>
</evidence>
<dbReference type="RefSeq" id="WP_261961689.1">
    <property type="nucleotide sequence ID" value="NZ_BAAAXA010000001.1"/>
</dbReference>
<dbReference type="PANTHER" id="PTHR30055:SF234">
    <property type="entry name" value="HTH-TYPE TRANSCRIPTIONAL REGULATOR BETI"/>
    <property type="match status" value="1"/>
</dbReference>
<sequence length="194" mass="21785">MSSPGLRERKKQKTRWAIQEHAVRLFVQQGYDATTVEQIADAAEISPSTFFRYFKTKEDVIIQDRYDELMAEQIRTAPAELSPLEVLRRAFARSFQAISDEEADQALQRARLQLSVPALRMRALDNLQDSIRYLAAPLAERLGRPADDFRCQAYVGACVGALMNALMAWVREGGDAKQALALINEAISVLEEGP</sequence>
<dbReference type="Gene3D" id="1.10.357.10">
    <property type="entry name" value="Tetracycline Repressor, domain 2"/>
    <property type="match status" value="1"/>
</dbReference>
<dbReference type="InterPro" id="IPR041347">
    <property type="entry name" value="MftR_C"/>
</dbReference>
<evidence type="ECO:0000259" key="5">
    <source>
        <dbReference type="PROSITE" id="PS50977"/>
    </source>
</evidence>
<dbReference type="Proteomes" id="UP001143480">
    <property type="component" value="Unassembled WGS sequence"/>
</dbReference>
<keyword evidence="3" id="KW-0804">Transcription</keyword>
<keyword evidence="7" id="KW-1185">Reference proteome</keyword>
<gene>
    <name evidence="6" type="ORF">GCM10017581_036240</name>
</gene>
<protein>
    <submittedName>
        <fullName evidence="6">TetR family transcriptional regulator</fullName>
    </submittedName>
</protein>